<organism evidence="2 3">
    <name type="scientific">Pristionchus pacificus</name>
    <name type="common">Parasitic nematode worm</name>
    <dbReference type="NCBI Taxonomy" id="54126"/>
    <lineage>
        <taxon>Eukaryota</taxon>
        <taxon>Metazoa</taxon>
        <taxon>Ecdysozoa</taxon>
        <taxon>Nematoda</taxon>
        <taxon>Chromadorea</taxon>
        <taxon>Rhabditida</taxon>
        <taxon>Rhabditina</taxon>
        <taxon>Diplogasteromorpha</taxon>
        <taxon>Diplogasteroidea</taxon>
        <taxon>Neodiplogasteridae</taxon>
        <taxon>Pristionchus</taxon>
    </lineage>
</organism>
<proteinExistence type="predicted"/>
<evidence type="ECO:0000313" key="2">
    <source>
        <dbReference type="EnsemblMetazoa" id="PPA23877.1"/>
    </source>
</evidence>
<feature type="compositionally biased region" description="Basic and acidic residues" evidence="1">
    <location>
        <begin position="855"/>
        <end position="882"/>
    </location>
</feature>
<dbReference type="EnsemblMetazoa" id="PPA23877.1">
    <property type="protein sequence ID" value="PPA23877.1"/>
    <property type="gene ID" value="WBGene00113431"/>
</dbReference>
<name>A0A2A6CX79_PRIPA</name>
<dbReference type="AlphaFoldDB" id="A0A2A6CX79"/>
<sequence length="882" mass="98272">MICEEGAQELDRKVTESIPSEEWPSRCRGSLLCMDSQGAGMRLPSAHHHYNTLRLPYSYLQYQSHGQFAIFFCVTTHGCVCRVMYLSSSVPFPTARKPQVSRVKSGPAAVGEAFCVWTVKAPACGFHQPTITTILFDYRTPTYSIRATGNSPSSFSIPSEEWPSRCRGSLLCMDSQGAGMRLPSAHHHYNTLRLPYSYLQYQSHGQFAIFFCVTTHGCVCRVMYLSSSVPFPTARKPQVSRVKSGPAAVGEAFCVWTVKAPACGFHQPTITTILFDYRTPTYSIRATGNSPSSFSIPSEEWPSRCRGSLLCMDSQGAGMRLPSAHHHYNTLRLPYSYLQYQSHGQFAIFFCVTTHGCVCRVMYLSSSVPFPTARKPQVSRVKSGPAAVGEAFCVWTVKAPACGFHQPTITTILFDYRTPTYSIRATGNSPSSFSIPSEEWPSRCRGSLLCMDSQGAGMRLPSAHHHYNTLRLPYSYLQYQSHGQFAIFFCVTTHGCVCRVMYLSSSVPFPTARKPQVSRVKSGPAAVGEAFCVWTVKAPACGFHQPTITTILFDYRTPTYSIRATGNSPSSFSIPSEEWPSRCRGSLLCMDSQGAGMRLPSAHHHYNTLRLPYSYLQYQSHGQFAIFFCVTTHGCVCRVMYLSSSVPFPTARKPQVSRVKSGPAAVGEAFCVWTVKAPACGFHQPTFPTHCTPSTVRCYRTPTAPNSWTNELNPSMKMLIAKCAQINDASPSIYCDAVEMKQSYSIEGSTLFHRIVAEGKGRNQRWRMRNGNSTPKRTTVIKWPPRGEENREKEREQSSTPPVTDRLAVSPDGPFFPSTKTTDRTTSQPFQQAPIERESAPMGLPLMGAPYPKRSLNEKSDEGRSRDQEKRFKGRRKDQTHD</sequence>
<dbReference type="Proteomes" id="UP000005239">
    <property type="component" value="Unassembled WGS sequence"/>
</dbReference>
<feature type="region of interest" description="Disordered" evidence="1">
    <location>
        <begin position="761"/>
        <end position="882"/>
    </location>
</feature>
<feature type="compositionally biased region" description="Polar residues" evidence="1">
    <location>
        <begin position="818"/>
        <end position="831"/>
    </location>
</feature>
<reference evidence="3" key="1">
    <citation type="journal article" date="2008" name="Nat. Genet.">
        <title>The Pristionchus pacificus genome provides a unique perspective on nematode lifestyle and parasitism.</title>
        <authorList>
            <person name="Dieterich C."/>
            <person name="Clifton S.W."/>
            <person name="Schuster L.N."/>
            <person name="Chinwalla A."/>
            <person name="Delehaunty K."/>
            <person name="Dinkelacker I."/>
            <person name="Fulton L."/>
            <person name="Fulton R."/>
            <person name="Godfrey J."/>
            <person name="Minx P."/>
            <person name="Mitreva M."/>
            <person name="Roeseler W."/>
            <person name="Tian H."/>
            <person name="Witte H."/>
            <person name="Yang S.P."/>
            <person name="Wilson R.K."/>
            <person name="Sommer R.J."/>
        </authorList>
    </citation>
    <scope>NUCLEOTIDE SEQUENCE [LARGE SCALE GENOMIC DNA]</scope>
    <source>
        <strain evidence="3">PS312</strain>
    </source>
</reference>
<evidence type="ECO:0000313" key="3">
    <source>
        <dbReference type="Proteomes" id="UP000005239"/>
    </source>
</evidence>
<accession>A0A2A6CX79</accession>
<evidence type="ECO:0000256" key="1">
    <source>
        <dbReference type="SAM" id="MobiDB-lite"/>
    </source>
</evidence>
<feature type="compositionally biased region" description="Basic and acidic residues" evidence="1">
    <location>
        <begin position="785"/>
        <end position="797"/>
    </location>
</feature>
<keyword evidence="3" id="KW-1185">Reference proteome</keyword>
<protein>
    <submittedName>
        <fullName evidence="2">Uncharacterized protein</fullName>
    </submittedName>
</protein>
<accession>A0A8R1UHD7</accession>
<reference evidence="2" key="2">
    <citation type="submission" date="2022-06" db="UniProtKB">
        <authorList>
            <consortium name="EnsemblMetazoa"/>
        </authorList>
    </citation>
    <scope>IDENTIFICATION</scope>
    <source>
        <strain evidence="2">PS312</strain>
    </source>
</reference>
<gene>
    <name evidence="2" type="primary">WBGene00113431</name>
</gene>